<name>A0ABD6D633_9EURY</name>
<dbReference type="GO" id="GO:0005524">
    <property type="term" value="F:ATP binding"/>
    <property type="evidence" value="ECO:0007669"/>
    <property type="project" value="UniProtKB-UniRule"/>
</dbReference>
<dbReference type="AlphaFoldDB" id="A0ABD6D633"/>
<reference evidence="6 7" key="1">
    <citation type="journal article" date="2019" name="Int. J. Syst. Evol. Microbiol.">
        <title>The Global Catalogue of Microorganisms (GCM) 10K type strain sequencing project: providing services to taxonomists for standard genome sequencing and annotation.</title>
        <authorList>
            <consortium name="The Broad Institute Genomics Platform"/>
            <consortium name="The Broad Institute Genome Sequencing Center for Infectious Disease"/>
            <person name="Wu L."/>
            <person name="Ma J."/>
        </authorList>
    </citation>
    <scope>NUCLEOTIDE SEQUENCE [LARGE SCALE GENOMIC DNA]</scope>
    <source>
        <strain evidence="6 7">CGMCC 1.10593</strain>
    </source>
</reference>
<dbReference type="EMBL" id="JBHUDM010000002">
    <property type="protein sequence ID" value="MFD1641507.1"/>
    <property type="molecule type" value="Genomic_DNA"/>
</dbReference>
<dbReference type="GO" id="GO:0016874">
    <property type="term" value="F:ligase activity"/>
    <property type="evidence" value="ECO:0007669"/>
    <property type="project" value="UniProtKB-KW"/>
</dbReference>
<dbReference type="PROSITE" id="PS50975">
    <property type="entry name" value="ATP_GRASP"/>
    <property type="match status" value="1"/>
</dbReference>
<accession>A0ABD6D633</accession>
<dbReference type="Gene3D" id="3.40.50.20">
    <property type="match status" value="1"/>
</dbReference>
<keyword evidence="2 4" id="KW-0547">Nucleotide-binding</keyword>
<dbReference type="InterPro" id="IPR011761">
    <property type="entry name" value="ATP-grasp"/>
</dbReference>
<dbReference type="Gene3D" id="3.30.1490.20">
    <property type="entry name" value="ATP-grasp fold, A domain"/>
    <property type="match status" value="1"/>
</dbReference>
<keyword evidence="7" id="KW-1185">Reference proteome</keyword>
<keyword evidence="3 4" id="KW-0067">ATP-binding</keyword>
<protein>
    <submittedName>
        <fullName evidence="6">ATP-grasp domain-containing protein</fullName>
    </submittedName>
</protein>
<dbReference type="SUPFAM" id="SSF51735">
    <property type="entry name" value="NAD(P)-binding Rossmann-fold domains"/>
    <property type="match status" value="1"/>
</dbReference>
<evidence type="ECO:0000256" key="4">
    <source>
        <dbReference type="PROSITE-ProRule" id="PRU00409"/>
    </source>
</evidence>
<dbReference type="InterPro" id="IPR003806">
    <property type="entry name" value="ATP-grasp_PylC-type"/>
</dbReference>
<evidence type="ECO:0000256" key="2">
    <source>
        <dbReference type="ARBA" id="ARBA00022741"/>
    </source>
</evidence>
<dbReference type="RefSeq" id="WP_256396889.1">
    <property type="nucleotide sequence ID" value="NZ_JANHDJ010000005.1"/>
</dbReference>
<dbReference type="InterPro" id="IPR048764">
    <property type="entry name" value="PylC_N"/>
</dbReference>
<keyword evidence="1" id="KW-0436">Ligase</keyword>
<evidence type="ECO:0000256" key="3">
    <source>
        <dbReference type="ARBA" id="ARBA00022840"/>
    </source>
</evidence>
<dbReference type="Pfam" id="PF02655">
    <property type="entry name" value="ATP-grasp_3"/>
    <property type="match status" value="1"/>
</dbReference>
<dbReference type="InterPro" id="IPR052032">
    <property type="entry name" value="ATP-dep_AA_Ligase"/>
</dbReference>
<dbReference type="PANTHER" id="PTHR43585">
    <property type="entry name" value="FUMIPYRROLE BIOSYNTHESIS PROTEIN C"/>
    <property type="match status" value="1"/>
</dbReference>
<dbReference type="SUPFAM" id="SSF56059">
    <property type="entry name" value="Glutathione synthetase ATP-binding domain-like"/>
    <property type="match status" value="1"/>
</dbReference>
<evidence type="ECO:0000259" key="5">
    <source>
        <dbReference type="PROSITE" id="PS50975"/>
    </source>
</evidence>
<evidence type="ECO:0000256" key="1">
    <source>
        <dbReference type="ARBA" id="ARBA00022598"/>
    </source>
</evidence>
<comment type="caution">
    <text evidence="6">The sequence shown here is derived from an EMBL/GenBank/DDBJ whole genome shotgun (WGS) entry which is preliminary data.</text>
</comment>
<sequence>MVTVLLTGVGGAAGIGAIGSLRRTTDHELIGVDMDPEAAGLFMADAAATVPPATADDWVEAMVRIATRHDVDVIVPTVDEEIPRLPELRSALPEVGIVAPRQAVVAVARDKYRTSRVLEAAGHAVPRTWLGTAAEEIPDDAYPLIGKPRAGRGSRGIERLDSAAELPGFVAEVDDPEQVVLQERIDGTEYTTSVVATGDNRLLGTVPKEAIEKQGSTVRGVTRAEPAVQESCRAISETLAPAGPINVQQILDDGTAYTIEINPRFSSTACLTVAAGVDELDLLIRDAVGETVDSRGEFDPGTHLIRYLDQVIVSEETLEHATEEPQAEPTQ</sequence>
<gene>
    <name evidence="6" type="ORF">ACFSBW_06425</name>
</gene>
<feature type="domain" description="ATP-grasp" evidence="5">
    <location>
        <begin position="115"/>
        <end position="288"/>
    </location>
</feature>
<dbReference type="PANTHER" id="PTHR43585:SF2">
    <property type="entry name" value="ATP-GRASP ENZYME FSQD"/>
    <property type="match status" value="1"/>
</dbReference>
<organism evidence="6 7">
    <name type="scientific">Halohasta litorea</name>
    <dbReference type="NCBI Taxonomy" id="869891"/>
    <lineage>
        <taxon>Archaea</taxon>
        <taxon>Methanobacteriati</taxon>
        <taxon>Methanobacteriota</taxon>
        <taxon>Stenosarchaea group</taxon>
        <taxon>Halobacteria</taxon>
        <taxon>Halobacteriales</taxon>
        <taxon>Haloferacaceae</taxon>
        <taxon>Halohasta</taxon>
    </lineage>
</organism>
<dbReference type="Gene3D" id="3.30.470.20">
    <property type="entry name" value="ATP-grasp fold, B domain"/>
    <property type="match status" value="1"/>
</dbReference>
<dbReference type="Proteomes" id="UP001597052">
    <property type="component" value="Unassembled WGS sequence"/>
</dbReference>
<evidence type="ECO:0000313" key="7">
    <source>
        <dbReference type="Proteomes" id="UP001597052"/>
    </source>
</evidence>
<dbReference type="InterPro" id="IPR036291">
    <property type="entry name" value="NAD(P)-bd_dom_sf"/>
</dbReference>
<evidence type="ECO:0000313" key="6">
    <source>
        <dbReference type="EMBL" id="MFD1641507.1"/>
    </source>
</evidence>
<dbReference type="Pfam" id="PF21360">
    <property type="entry name" value="PylC-like_N"/>
    <property type="match status" value="1"/>
</dbReference>
<proteinExistence type="predicted"/>
<dbReference type="InterPro" id="IPR013815">
    <property type="entry name" value="ATP_grasp_subdomain_1"/>
</dbReference>